<dbReference type="AlphaFoldDB" id="A0A2G4EV21"/>
<reference evidence="4" key="1">
    <citation type="submission" date="2017-10" db="EMBL/GenBank/DDBJ databases">
        <title>Draft genome sequence of the planktic cyanobacteria Tychonema bourrellyi isolated from alpine lentic freshwater.</title>
        <authorList>
            <person name="Tett A."/>
            <person name="Armanini F."/>
            <person name="Asnicar F."/>
            <person name="Boscaini A."/>
            <person name="Pasolli E."/>
            <person name="Zolfo M."/>
            <person name="Donati C."/>
            <person name="Salmaso N."/>
            <person name="Segata N."/>
        </authorList>
    </citation>
    <scope>NUCLEOTIDE SEQUENCE</scope>
    <source>
        <strain evidence="4">FEM_GT703</strain>
    </source>
</reference>
<evidence type="ECO:0000259" key="3">
    <source>
        <dbReference type="Pfam" id="PF13439"/>
    </source>
</evidence>
<dbReference type="Gene3D" id="3.40.50.2000">
    <property type="entry name" value="Glycogen Phosphorylase B"/>
    <property type="match status" value="2"/>
</dbReference>
<proteinExistence type="predicted"/>
<comment type="caution">
    <text evidence="4">The sequence shown here is derived from an EMBL/GenBank/DDBJ whole genome shotgun (WGS) entry which is preliminary data.</text>
</comment>
<dbReference type="InterPro" id="IPR001296">
    <property type="entry name" value="Glyco_trans_1"/>
</dbReference>
<organism evidence="4 5">
    <name type="scientific">Tychonema bourrellyi FEM_GT703</name>
    <dbReference type="NCBI Taxonomy" id="2040638"/>
    <lineage>
        <taxon>Bacteria</taxon>
        <taxon>Bacillati</taxon>
        <taxon>Cyanobacteriota</taxon>
        <taxon>Cyanophyceae</taxon>
        <taxon>Oscillatoriophycideae</taxon>
        <taxon>Oscillatoriales</taxon>
        <taxon>Microcoleaceae</taxon>
        <taxon>Tychonema</taxon>
    </lineage>
</organism>
<dbReference type="FunFam" id="3.40.50.2000:FF:000119">
    <property type="entry name" value="Glycosyl transferase group 1"/>
    <property type="match status" value="1"/>
</dbReference>
<dbReference type="PANTHER" id="PTHR46401:SF2">
    <property type="entry name" value="GLYCOSYLTRANSFERASE WBBK-RELATED"/>
    <property type="match status" value="1"/>
</dbReference>
<dbReference type="GO" id="GO:0016757">
    <property type="term" value="F:glycosyltransferase activity"/>
    <property type="evidence" value="ECO:0007669"/>
    <property type="project" value="InterPro"/>
</dbReference>
<dbReference type="GO" id="GO:0009103">
    <property type="term" value="P:lipopolysaccharide biosynthetic process"/>
    <property type="evidence" value="ECO:0007669"/>
    <property type="project" value="TreeGrafter"/>
</dbReference>
<keyword evidence="5" id="KW-1185">Reference proteome</keyword>
<feature type="domain" description="Glycosyltransferase subfamily 4-like N-terminal" evidence="3">
    <location>
        <begin position="66"/>
        <end position="174"/>
    </location>
</feature>
<name>A0A2G4EV21_9CYAN</name>
<dbReference type="RefSeq" id="WP_096829372.1">
    <property type="nucleotide sequence ID" value="NZ_NXIB02000224.1"/>
</dbReference>
<evidence type="ECO:0000313" key="5">
    <source>
        <dbReference type="Proteomes" id="UP000226442"/>
    </source>
</evidence>
<accession>A0A2G4EV21</accession>
<dbReference type="Proteomes" id="UP000226442">
    <property type="component" value="Unassembled WGS sequence"/>
</dbReference>
<dbReference type="EMBL" id="NXIB02000224">
    <property type="protein sequence ID" value="PHX53280.1"/>
    <property type="molecule type" value="Genomic_DNA"/>
</dbReference>
<dbReference type="CDD" id="cd03809">
    <property type="entry name" value="GT4_MtfB-like"/>
    <property type="match status" value="1"/>
</dbReference>
<sequence length="360" mass="40247">MSNFPSNLLINLSFLISKPTGLSIYAKNLFPHLKSLSPTLLSAAEIPNYTCYQIPSNLTPEQGTKGHINRLLWTQTQLPKIYKELKSNLIFSPIPEAPVFAGCRYIITVHDLIALRFPRRFDPLTPYHRYYIPQVLRQAEHVICDSEATAKDIADFCQIPTDSITSISPGYDTSFFRFLDLPTSNYFLYLGRHNPHKNLHRVVAAFAALPSSCEYELWIAGSEDKRYTPLLKVQVAEWGLLDRIKFLDYIPVGDLPKVINQAIALVFPSLWEGFGLPVLEAMACGTPVITSNLSSMLEVGGDGALLVNPYSVAEITAAMQQVAGDSQVRSHLRALGLARAKQFSWEKTGRETAAILDRYI</sequence>
<dbReference type="InterPro" id="IPR028098">
    <property type="entry name" value="Glyco_trans_4-like_N"/>
</dbReference>
<evidence type="ECO:0000259" key="2">
    <source>
        <dbReference type="Pfam" id="PF00534"/>
    </source>
</evidence>
<evidence type="ECO:0000313" key="4">
    <source>
        <dbReference type="EMBL" id="PHX53280.1"/>
    </source>
</evidence>
<dbReference type="Pfam" id="PF13439">
    <property type="entry name" value="Glyco_transf_4"/>
    <property type="match status" value="1"/>
</dbReference>
<dbReference type="PANTHER" id="PTHR46401">
    <property type="entry name" value="GLYCOSYLTRANSFERASE WBBK-RELATED"/>
    <property type="match status" value="1"/>
</dbReference>
<dbReference type="Pfam" id="PF00534">
    <property type="entry name" value="Glycos_transf_1"/>
    <property type="match status" value="1"/>
</dbReference>
<keyword evidence="1" id="KW-0808">Transferase</keyword>
<protein>
    <submittedName>
        <fullName evidence="4">Glycosyltransferase family 1 protein</fullName>
    </submittedName>
</protein>
<feature type="domain" description="Glycosyl transferase family 1" evidence="2">
    <location>
        <begin position="182"/>
        <end position="332"/>
    </location>
</feature>
<gene>
    <name evidence="4" type="ORF">CP500_022360</name>
</gene>
<dbReference type="SUPFAM" id="SSF53756">
    <property type="entry name" value="UDP-Glycosyltransferase/glycogen phosphorylase"/>
    <property type="match status" value="1"/>
</dbReference>
<evidence type="ECO:0000256" key="1">
    <source>
        <dbReference type="ARBA" id="ARBA00022679"/>
    </source>
</evidence>
<dbReference type="OrthoDB" id="9797829at2"/>